<feature type="compositionally biased region" description="Gly residues" evidence="1">
    <location>
        <begin position="112"/>
        <end position="130"/>
    </location>
</feature>
<gene>
    <name evidence="2" type="ORF">TCAL_03798</name>
</gene>
<evidence type="ECO:0000256" key="1">
    <source>
        <dbReference type="SAM" id="MobiDB-lite"/>
    </source>
</evidence>
<sequence length="513" mass="55697">MGNTRYTTPKFASFFFCYVSVCVLPGSTAASSVAFVSSSLLDTSSSVVHVPAWANCRRRAKSVATGPFNARAGLSDFGGDVSQYMNLLKGSSAFSFKPGGEPMEGDDDSESGEGGGMMGMGPDMFGGMGGDDSEDELMAGEESMDRIARALMEASEGAPKGDGAASMGGTFGGEYGDYLKLLEGDSALGFNPQADPIADNQARGMSGKFWGSYKGKASYDSFDSSDEDIIEEMGIEDARQTPEEDQPEDRYDRMDEKHTNVTVIYKPSKEKLESIYHEIQKALIDRDRSKLNQVLEALSPENILKSAASSDEAYAIKKDLRSNDMSDDPYSGETEKEDQSRTTSDARKSLETFLKHFTDNVPDPIATSKGLSASYRNLTLYGISDIRICGPIHKYFGGNKWKATLCLPRISTSVNCVAGPGVPFKGRVSAIFKLPKLEIMFKQTSSSVHVISLKSSASRSKYVPTYDSSIPLNPWSKVSMSGYMVAGVKKVLPSLVDRILLKIMHIVERLESD</sequence>
<dbReference type="AlphaFoldDB" id="A0A553NTC6"/>
<proteinExistence type="predicted"/>
<evidence type="ECO:0000313" key="2">
    <source>
        <dbReference type="EMBL" id="TRY68668.1"/>
    </source>
</evidence>
<reference evidence="2 3" key="1">
    <citation type="journal article" date="2018" name="Nat. Ecol. Evol.">
        <title>Genomic signatures of mitonuclear coevolution across populations of Tigriopus californicus.</title>
        <authorList>
            <person name="Barreto F.S."/>
            <person name="Watson E.T."/>
            <person name="Lima T.G."/>
            <person name="Willett C.S."/>
            <person name="Edmands S."/>
            <person name="Li W."/>
            <person name="Burton R.S."/>
        </authorList>
    </citation>
    <scope>NUCLEOTIDE SEQUENCE [LARGE SCALE GENOMIC DNA]</scope>
    <source>
        <strain evidence="2 3">San Diego</strain>
    </source>
</reference>
<name>A0A553NTC6_TIGCA</name>
<feature type="region of interest" description="Disordered" evidence="1">
    <location>
        <begin position="234"/>
        <end position="253"/>
    </location>
</feature>
<dbReference type="EMBL" id="VCGU01000010">
    <property type="protein sequence ID" value="TRY68668.1"/>
    <property type="molecule type" value="Genomic_DNA"/>
</dbReference>
<feature type="region of interest" description="Disordered" evidence="1">
    <location>
        <begin position="96"/>
        <end position="135"/>
    </location>
</feature>
<dbReference type="Proteomes" id="UP000318571">
    <property type="component" value="Chromosome 1"/>
</dbReference>
<feature type="compositionally biased region" description="Basic and acidic residues" evidence="1">
    <location>
        <begin position="236"/>
        <end position="253"/>
    </location>
</feature>
<feature type="compositionally biased region" description="Basic and acidic residues" evidence="1">
    <location>
        <begin position="333"/>
        <end position="345"/>
    </location>
</feature>
<keyword evidence="3" id="KW-1185">Reference proteome</keyword>
<organism evidence="2 3">
    <name type="scientific">Tigriopus californicus</name>
    <name type="common">Marine copepod</name>
    <dbReference type="NCBI Taxonomy" id="6832"/>
    <lineage>
        <taxon>Eukaryota</taxon>
        <taxon>Metazoa</taxon>
        <taxon>Ecdysozoa</taxon>
        <taxon>Arthropoda</taxon>
        <taxon>Crustacea</taxon>
        <taxon>Multicrustacea</taxon>
        <taxon>Hexanauplia</taxon>
        <taxon>Copepoda</taxon>
        <taxon>Harpacticoida</taxon>
        <taxon>Harpacticidae</taxon>
        <taxon>Tigriopus</taxon>
    </lineage>
</organism>
<accession>A0A553NTC6</accession>
<protein>
    <submittedName>
        <fullName evidence="2">Uncharacterized protein</fullName>
    </submittedName>
</protein>
<feature type="region of interest" description="Disordered" evidence="1">
    <location>
        <begin position="319"/>
        <end position="345"/>
    </location>
</feature>
<evidence type="ECO:0000313" key="3">
    <source>
        <dbReference type="Proteomes" id="UP000318571"/>
    </source>
</evidence>
<dbReference type="OMA" id="SIPLNPW"/>
<comment type="caution">
    <text evidence="2">The sequence shown here is derived from an EMBL/GenBank/DDBJ whole genome shotgun (WGS) entry which is preliminary data.</text>
</comment>